<evidence type="ECO:0000313" key="3">
    <source>
        <dbReference type="Proteomes" id="UP001500218"/>
    </source>
</evidence>
<feature type="transmembrane region" description="Helical" evidence="1">
    <location>
        <begin position="32"/>
        <end position="55"/>
    </location>
</feature>
<dbReference type="RefSeq" id="WP_344140225.1">
    <property type="nucleotide sequence ID" value="NZ_BAAALT010000291.1"/>
</dbReference>
<keyword evidence="1" id="KW-1133">Transmembrane helix</keyword>
<name>A0ABP4Z4F2_9ACTN</name>
<evidence type="ECO:0000313" key="2">
    <source>
        <dbReference type="EMBL" id="GAA1835564.1"/>
    </source>
</evidence>
<sequence>MALGHPVVAVVNCMLVALSLLALVGLRYPVKMLPVLLFESAWKLIWLGAVALPLWLGDGMDHATREVAGAALWVVIIIAVVPWHFASGSTWPLPASAGDHRPEPVVHMEIEALTAIDAQR</sequence>
<evidence type="ECO:0000256" key="1">
    <source>
        <dbReference type="SAM" id="Phobius"/>
    </source>
</evidence>
<protein>
    <submittedName>
        <fullName evidence="2">Uncharacterized protein</fullName>
    </submittedName>
</protein>
<feature type="transmembrane region" description="Helical" evidence="1">
    <location>
        <begin position="7"/>
        <end position="26"/>
    </location>
</feature>
<dbReference type="EMBL" id="BAAALT010000291">
    <property type="protein sequence ID" value="GAA1835564.1"/>
    <property type="molecule type" value="Genomic_DNA"/>
</dbReference>
<proteinExistence type="predicted"/>
<keyword evidence="1" id="KW-0472">Membrane</keyword>
<accession>A0ABP4Z4F2</accession>
<comment type="caution">
    <text evidence="2">The sequence shown here is derived from an EMBL/GenBank/DDBJ whole genome shotgun (WGS) entry which is preliminary data.</text>
</comment>
<dbReference type="Proteomes" id="UP001500218">
    <property type="component" value="Unassembled WGS sequence"/>
</dbReference>
<feature type="transmembrane region" description="Helical" evidence="1">
    <location>
        <begin position="67"/>
        <end position="86"/>
    </location>
</feature>
<keyword evidence="1" id="KW-0812">Transmembrane</keyword>
<organism evidence="2 3">
    <name type="scientific">Luedemannella flava</name>
    <dbReference type="NCBI Taxonomy" id="349316"/>
    <lineage>
        <taxon>Bacteria</taxon>
        <taxon>Bacillati</taxon>
        <taxon>Actinomycetota</taxon>
        <taxon>Actinomycetes</taxon>
        <taxon>Micromonosporales</taxon>
        <taxon>Micromonosporaceae</taxon>
        <taxon>Luedemannella</taxon>
    </lineage>
</organism>
<reference evidence="3" key="1">
    <citation type="journal article" date="2019" name="Int. J. Syst. Evol. Microbiol.">
        <title>The Global Catalogue of Microorganisms (GCM) 10K type strain sequencing project: providing services to taxonomists for standard genome sequencing and annotation.</title>
        <authorList>
            <consortium name="The Broad Institute Genomics Platform"/>
            <consortium name="The Broad Institute Genome Sequencing Center for Infectious Disease"/>
            <person name="Wu L."/>
            <person name="Ma J."/>
        </authorList>
    </citation>
    <scope>NUCLEOTIDE SEQUENCE [LARGE SCALE GENOMIC DNA]</scope>
    <source>
        <strain evidence="3">JCM 13250</strain>
    </source>
</reference>
<keyword evidence="3" id="KW-1185">Reference proteome</keyword>
<gene>
    <name evidence="2" type="ORF">GCM10009682_62130</name>
</gene>